<dbReference type="RefSeq" id="WP_108527230.1">
    <property type="nucleotide sequence ID" value="NZ_MUXF01000004.1"/>
</dbReference>
<evidence type="ECO:0000256" key="3">
    <source>
        <dbReference type="ARBA" id="ARBA00022723"/>
    </source>
</evidence>
<dbReference type="InterPro" id="IPR050377">
    <property type="entry name" value="Radical_SAM_PqqE_MftC-like"/>
</dbReference>
<evidence type="ECO:0000313" key="8">
    <source>
        <dbReference type="Proteomes" id="UP000251311"/>
    </source>
</evidence>
<gene>
    <name evidence="7" type="ORF">B0175_03055</name>
</gene>
<evidence type="ECO:0000256" key="1">
    <source>
        <dbReference type="ARBA" id="ARBA00001966"/>
    </source>
</evidence>
<keyword evidence="8" id="KW-1185">Reference proteome</keyword>
<dbReference type="InterPro" id="IPR013785">
    <property type="entry name" value="Aldolase_TIM"/>
</dbReference>
<sequence length="269" mass="30577">MNIKSVCIELSNQCPLKCLHCSTNALPNKHLFYNKGETERLVQTFISQKLEIVYLSGGEPLLSPYLPDMIKNLKNANIKTAIYSSGVIFGSKGLISVDSSYCNSLKFNGLDTIAFSIYSMNENVHENITKTKKSLYLLKNSVSNFIDAGINVEINFVPFSSNYKDLENIIIYCIENNIKTINIQKAIMQGRLIENSHIIMTPLEENEFIQTLCILTNKYKQLIDIIVSKLFDIKVDGILKSKYSAGMDEYYISIPYKEISGRKFRYLAQ</sequence>
<dbReference type="InterPro" id="IPR007197">
    <property type="entry name" value="rSAM"/>
</dbReference>
<evidence type="ECO:0000256" key="4">
    <source>
        <dbReference type="ARBA" id="ARBA00023004"/>
    </source>
</evidence>
<evidence type="ECO:0000256" key="2">
    <source>
        <dbReference type="ARBA" id="ARBA00022691"/>
    </source>
</evidence>
<comment type="cofactor">
    <cofactor evidence="1">
        <name>[4Fe-4S] cluster</name>
        <dbReference type="ChEBI" id="CHEBI:49883"/>
    </cofactor>
</comment>
<dbReference type="PANTHER" id="PTHR11228">
    <property type="entry name" value="RADICAL SAM DOMAIN PROTEIN"/>
    <property type="match status" value="1"/>
</dbReference>
<evidence type="ECO:0000259" key="6">
    <source>
        <dbReference type="PROSITE" id="PS51918"/>
    </source>
</evidence>
<dbReference type="EMBL" id="MUXF01000004">
    <property type="protein sequence ID" value="PUE67167.1"/>
    <property type="molecule type" value="Genomic_DNA"/>
</dbReference>
<keyword evidence="3" id="KW-0479">Metal-binding</keyword>
<keyword evidence="5" id="KW-0411">Iron-sulfur</keyword>
<dbReference type="PANTHER" id="PTHR11228:SF7">
    <property type="entry name" value="PQQA PEPTIDE CYCLASE"/>
    <property type="match status" value="1"/>
</dbReference>
<name>A0ABX5JKH8_9BACT</name>
<accession>A0ABX5JKH8</accession>
<dbReference type="InterPro" id="IPR058240">
    <property type="entry name" value="rSAM_sf"/>
</dbReference>
<keyword evidence="2" id="KW-0949">S-adenosyl-L-methionine</keyword>
<dbReference type="PROSITE" id="PS51918">
    <property type="entry name" value="RADICAL_SAM"/>
    <property type="match status" value="1"/>
</dbReference>
<protein>
    <recommendedName>
        <fullName evidence="6">Radical SAM core domain-containing protein</fullName>
    </recommendedName>
</protein>
<comment type="caution">
    <text evidence="7">The sequence shown here is derived from an EMBL/GenBank/DDBJ whole genome shotgun (WGS) entry which is preliminary data.</text>
</comment>
<reference evidence="7 8" key="1">
    <citation type="submission" date="2017-02" db="EMBL/GenBank/DDBJ databases">
        <title>Arcobacter lacus sp. nov., a new species isolated from reclaimed water.</title>
        <authorList>
            <person name="Figueras M.J."/>
            <person name="Perez-Cataluna A."/>
            <person name="Salas-Masso N."/>
        </authorList>
    </citation>
    <scope>NUCLEOTIDE SEQUENCE [LARGE SCALE GENOMIC DNA]</scope>
    <source>
        <strain evidence="7 8">RW43-9</strain>
    </source>
</reference>
<dbReference type="SFLD" id="SFLDS00029">
    <property type="entry name" value="Radical_SAM"/>
    <property type="match status" value="1"/>
</dbReference>
<dbReference type="SFLD" id="SFLDG01067">
    <property type="entry name" value="SPASM/twitch_domain_containing"/>
    <property type="match status" value="1"/>
</dbReference>
<evidence type="ECO:0000256" key="5">
    <source>
        <dbReference type="ARBA" id="ARBA00023014"/>
    </source>
</evidence>
<evidence type="ECO:0000313" key="7">
    <source>
        <dbReference type="EMBL" id="PUE67167.1"/>
    </source>
</evidence>
<dbReference type="SUPFAM" id="SSF102114">
    <property type="entry name" value="Radical SAM enzymes"/>
    <property type="match status" value="1"/>
</dbReference>
<dbReference type="Proteomes" id="UP000251311">
    <property type="component" value="Unassembled WGS sequence"/>
</dbReference>
<dbReference type="CDD" id="cd01335">
    <property type="entry name" value="Radical_SAM"/>
    <property type="match status" value="1"/>
</dbReference>
<feature type="domain" description="Radical SAM core" evidence="6">
    <location>
        <begin position="1"/>
        <end position="232"/>
    </location>
</feature>
<dbReference type="Gene3D" id="3.20.20.70">
    <property type="entry name" value="Aldolase class I"/>
    <property type="match status" value="1"/>
</dbReference>
<dbReference type="Pfam" id="PF04055">
    <property type="entry name" value="Radical_SAM"/>
    <property type="match status" value="1"/>
</dbReference>
<keyword evidence="4" id="KW-0408">Iron</keyword>
<organism evidence="7 8">
    <name type="scientific">Arcobacter lacus</name>
    <dbReference type="NCBI Taxonomy" id="1912876"/>
    <lineage>
        <taxon>Bacteria</taxon>
        <taxon>Pseudomonadati</taxon>
        <taxon>Campylobacterota</taxon>
        <taxon>Epsilonproteobacteria</taxon>
        <taxon>Campylobacterales</taxon>
        <taxon>Arcobacteraceae</taxon>
        <taxon>Arcobacter</taxon>
    </lineage>
</organism>
<proteinExistence type="predicted"/>